<reference evidence="3" key="1">
    <citation type="submission" date="2016-06" db="EMBL/GenBank/DDBJ databases">
        <title>Parallel loss of symbiosis genes in relatives of nitrogen-fixing non-legume Parasponia.</title>
        <authorList>
            <person name="Van Velzen R."/>
            <person name="Holmer R."/>
            <person name="Bu F."/>
            <person name="Rutten L."/>
            <person name="Van Zeijl A."/>
            <person name="Liu W."/>
            <person name="Santuari L."/>
            <person name="Cao Q."/>
            <person name="Sharma T."/>
            <person name="Shen D."/>
            <person name="Roswanjaya Y."/>
            <person name="Wardhani T."/>
            <person name="Kalhor M.S."/>
            <person name="Jansen J."/>
            <person name="Van den Hoogen J."/>
            <person name="Gungor B."/>
            <person name="Hartog M."/>
            <person name="Hontelez J."/>
            <person name="Verver J."/>
            <person name="Yang W.-C."/>
            <person name="Schijlen E."/>
            <person name="Repin R."/>
            <person name="Schilthuizen M."/>
            <person name="Schranz E."/>
            <person name="Heidstra R."/>
            <person name="Miyata K."/>
            <person name="Fedorova E."/>
            <person name="Kohlen W."/>
            <person name="Bisseling T."/>
            <person name="Smit S."/>
            <person name="Geurts R."/>
        </authorList>
    </citation>
    <scope>NUCLEOTIDE SEQUENCE [LARGE SCALE GENOMIC DNA]</scope>
    <source>
        <strain evidence="3">cv. WU1-14</strain>
    </source>
</reference>
<protein>
    <submittedName>
        <fullName evidence="2">Uncharacterized protein</fullName>
    </submittedName>
</protein>
<dbReference type="Proteomes" id="UP000237105">
    <property type="component" value="Unassembled WGS sequence"/>
</dbReference>
<sequence length="159" mass="18066">MKCNRTDVSISPADADGLQRRTTEDPENPGEYARTGTDVSISPADADGLQRRTTEDPENPGEYARTGNRFLPENYAIWFEFLKLAYKAMLVIFGYAEHTHMIRQEKEKHVLACLVLDKLLERVKMYDNIDRQTGANPGTTNQNGHDDDFIVNPELGTYR</sequence>
<accession>A0A2P5C073</accession>
<evidence type="ECO:0000313" key="3">
    <source>
        <dbReference type="Proteomes" id="UP000237105"/>
    </source>
</evidence>
<feature type="region of interest" description="Disordered" evidence="1">
    <location>
        <begin position="131"/>
        <end position="159"/>
    </location>
</feature>
<proteinExistence type="predicted"/>
<keyword evidence="3" id="KW-1185">Reference proteome</keyword>
<gene>
    <name evidence="2" type="ORF">PanWU01x14_195270</name>
</gene>
<evidence type="ECO:0000256" key="1">
    <source>
        <dbReference type="SAM" id="MobiDB-lite"/>
    </source>
</evidence>
<name>A0A2P5C073_PARAD</name>
<organism evidence="2 3">
    <name type="scientific">Parasponia andersonii</name>
    <name type="common">Sponia andersonii</name>
    <dbReference type="NCBI Taxonomy" id="3476"/>
    <lineage>
        <taxon>Eukaryota</taxon>
        <taxon>Viridiplantae</taxon>
        <taxon>Streptophyta</taxon>
        <taxon>Embryophyta</taxon>
        <taxon>Tracheophyta</taxon>
        <taxon>Spermatophyta</taxon>
        <taxon>Magnoliopsida</taxon>
        <taxon>eudicotyledons</taxon>
        <taxon>Gunneridae</taxon>
        <taxon>Pentapetalae</taxon>
        <taxon>rosids</taxon>
        <taxon>fabids</taxon>
        <taxon>Rosales</taxon>
        <taxon>Cannabaceae</taxon>
        <taxon>Parasponia</taxon>
    </lineage>
</organism>
<feature type="region of interest" description="Disordered" evidence="1">
    <location>
        <begin position="1"/>
        <end position="66"/>
    </location>
</feature>
<dbReference type="OrthoDB" id="10350490at2759"/>
<dbReference type="EMBL" id="JXTB01000195">
    <property type="protein sequence ID" value="PON54448.1"/>
    <property type="molecule type" value="Genomic_DNA"/>
</dbReference>
<feature type="compositionally biased region" description="Polar residues" evidence="1">
    <location>
        <begin position="131"/>
        <end position="143"/>
    </location>
</feature>
<dbReference type="AlphaFoldDB" id="A0A2P5C073"/>
<comment type="caution">
    <text evidence="2">The sequence shown here is derived from an EMBL/GenBank/DDBJ whole genome shotgun (WGS) entry which is preliminary data.</text>
</comment>
<evidence type="ECO:0000313" key="2">
    <source>
        <dbReference type="EMBL" id="PON54448.1"/>
    </source>
</evidence>